<evidence type="ECO:0000313" key="1">
    <source>
        <dbReference type="EMBL" id="RKF42597.1"/>
    </source>
</evidence>
<sequence length="138" mass="16374">MKTLAIIISFFFILISCDDVDSRFCVVNKTDKNVCVYLTKDSSTNNAKLYFSEYGKVDKQLRQYYFIKSNDSTHFSVMGDWDSPSNYRFNDDRMIFIFSVDSIQLKTEMLDKHPQTVIRKFEIAQKTLIDNNWRFEIK</sequence>
<dbReference type="EMBL" id="MCAQ01000001">
    <property type="protein sequence ID" value="RKF42597.1"/>
    <property type="molecule type" value="Genomic_DNA"/>
</dbReference>
<evidence type="ECO:0008006" key="3">
    <source>
        <dbReference type="Google" id="ProtNLM"/>
    </source>
</evidence>
<reference evidence="1 2" key="1">
    <citation type="submission" date="2016-07" db="EMBL/GenBank/DDBJ databases">
        <title>Genome analysis of Sphingobacterium siyangense T12B17.</title>
        <authorList>
            <person name="Xu D."/>
            <person name="Su Y."/>
            <person name="Zheng S."/>
        </authorList>
    </citation>
    <scope>NUCLEOTIDE SEQUENCE [LARGE SCALE GENOMIC DNA]</scope>
    <source>
        <strain evidence="1 2">T12B17</strain>
    </source>
</reference>
<comment type="caution">
    <text evidence="1">The sequence shown here is derived from an EMBL/GenBank/DDBJ whole genome shotgun (WGS) entry which is preliminary data.</text>
</comment>
<protein>
    <recommendedName>
        <fullName evidence="3">Lipoprotein</fullName>
    </recommendedName>
</protein>
<proteinExistence type="predicted"/>
<organism evidence="1 2">
    <name type="scientific">Sphingobacterium siyangense</name>
    <dbReference type="NCBI Taxonomy" id="459529"/>
    <lineage>
        <taxon>Bacteria</taxon>
        <taxon>Pseudomonadati</taxon>
        <taxon>Bacteroidota</taxon>
        <taxon>Sphingobacteriia</taxon>
        <taxon>Sphingobacteriales</taxon>
        <taxon>Sphingobacteriaceae</taxon>
        <taxon>Sphingobacterium</taxon>
    </lineage>
</organism>
<dbReference type="PROSITE" id="PS51257">
    <property type="entry name" value="PROKAR_LIPOPROTEIN"/>
    <property type="match status" value="1"/>
</dbReference>
<name>A0A420GBP1_9SPHI</name>
<gene>
    <name evidence="1" type="ORF">BCY89_03765</name>
</gene>
<accession>A0A420GBP1</accession>
<dbReference type="Proteomes" id="UP000286402">
    <property type="component" value="Unassembled WGS sequence"/>
</dbReference>
<dbReference type="RefSeq" id="WP_120332888.1">
    <property type="nucleotide sequence ID" value="NZ_CP070350.1"/>
</dbReference>
<keyword evidence="2" id="KW-1185">Reference proteome</keyword>
<dbReference type="AlphaFoldDB" id="A0A420GBP1"/>
<evidence type="ECO:0000313" key="2">
    <source>
        <dbReference type="Proteomes" id="UP000286402"/>
    </source>
</evidence>